<comment type="similarity">
    <text evidence="9 10 11 12">Belongs to the peptidase S16 family.</text>
</comment>
<dbReference type="InterPro" id="IPR054594">
    <property type="entry name" value="Lon_lid"/>
</dbReference>
<organism evidence="16 17">
    <name type="scientific">Paenibacillus cisolokensis</name>
    <dbReference type="NCBI Taxonomy" id="1658519"/>
    <lineage>
        <taxon>Bacteria</taxon>
        <taxon>Bacillati</taxon>
        <taxon>Bacillota</taxon>
        <taxon>Bacilli</taxon>
        <taxon>Bacillales</taxon>
        <taxon>Paenibacillaceae</taxon>
        <taxon>Paenibacillus</taxon>
    </lineage>
</organism>
<dbReference type="Gene3D" id="1.10.8.60">
    <property type="match status" value="1"/>
</dbReference>
<dbReference type="GO" id="GO:0008233">
    <property type="term" value="F:peptidase activity"/>
    <property type="evidence" value="ECO:0007669"/>
    <property type="project" value="UniProtKB-KW"/>
</dbReference>
<dbReference type="HAMAP" id="MF_01973">
    <property type="entry name" value="lon_bact"/>
    <property type="match status" value="1"/>
</dbReference>
<evidence type="ECO:0000256" key="8">
    <source>
        <dbReference type="ARBA" id="ARBA00023016"/>
    </source>
</evidence>
<keyword evidence="4 9" id="KW-0547">Nucleotide-binding</keyword>
<dbReference type="PANTHER" id="PTHR10046">
    <property type="entry name" value="ATP DEPENDENT LON PROTEASE FAMILY MEMBER"/>
    <property type="match status" value="1"/>
</dbReference>
<dbReference type="SUPFAM" id="SSF54211">
    <property type="entry name" value="Ribosomal protein S5 domain 2-like"/>
    <property type="match status" value="1"/>
</dbReference>
<evidence type="ECO:0000259" key="14">
    <source>
        <dbReference type="PROSITE" id="PS51786"/>
    </source>
</evidence>
<dbReference type="EMBL" id="BOVJ01000029">
    <property type="protein sequence ID" value="GIQ62380.1"/>
    <property type="molecule type" value="Genomic_DNA"/>
</dbReference>
<dbReference type="PROSITE" id="PS51786">
    <property type="entry name" value="LON_PROTEOLYTIC"/>
    <property type="match status" value="1"/>
</dbReference>
<reference evidence="16 17" key="1">
    <citation type="submission" date="2021-04" db="EMBL/GenBank/DDBJ databases">
        <title>Draft genome sequence of Paenibacillus cisolokensis, LC2-13A.</title>
        <authorList>
            <person name="Uke A."/>
            <person name="Chhe C."/>
            <person name="Baramee S."/>
            <person name="Kosugi A."/>
        </authorList>
    </citation>
    <scope>NUCLEOTIDE SEQUENCE [LARGE SCALE GENOMIC DNA]</scope>
    <source>
        <strain evidence="16 17">LC2-13A</strain>
    </source>
</reference>
<dbReference type="InterPro" id="IPR003111">
    <property type="entry name" value="Lon_prtase_N"/>
</dbReference>
<dbReference type="Gene3D" id="3.30.230.10">
    <property type="match status" value="1"/>
</dbReference>
<evidence type="ECO:0000259" key="15">
    <source>
        <dbReference type="PROSITE" id="PS51787"/>
    </source>
</evidence>
<dbReference type="SUPFAM" id="SSF52540">
    <property type="entry name" value="P-loop containing nucleoside triphosphate hydrolases"/>
    <property type="match status" value="1"/>
</dbReference>
<dbReference type="InterPro" id="IPR027543">
    <property type="entry name" value="Lon_bac"/>
</dbReference>
<proteinExistence type="evidence at transcript level"/>
<comment type="function">
    <text evidence="9">ATP-dependent serine protease that mediates the selective degradation of mutant and abnormal proteins as well as certain short-lived regulatory proteins. Required for cellular homeostasis and for survival from DNA damage and developmental changes induced by stress. Degrades polypeptides processively to yield small peptide fragments that are 5 to 10 amino acids long. Binds to DNA in a double-stranded, site-specific manner.</text>
</comment>
<dbReference type="Pfam" id="PF02190">
    <property type="entry name" value="LON_substr_bdg"/>
    <property type="match status" value="1"/>
</dbReference>
<evidence type="ECO:0000256" key="9">
    <source>
        <dbReference type="HAMAP-Rule" id="MF_01973"/>
    </source>
</evidence>
<evidence type="ECO:0000256" key="12">
    <source>
        <dbReference type="RuleBase" id="RU000591"/>
    </source>
</evidence>
<feature type="domain" description="Lon N-terminal" evidence="15">
    <location>
        <begin position="13"/>
        <end position="206"/>
    </location>
</feature>
<feature type="binding site" evidence="9">
    <location>
        <begin position="358"/>
        <end position="365"/>
    </location>
    <ligand>
        <name>ATP</name>
        <dbReference type="ChEBI" id="CHEBI:30616"/>
    </ligand>
</feature>
<keyword evidence="17" id="KW-1185">Reference proteome</keyword>
<keyword evidence="3 9" id="KW-0645">Protease</keyword>
<comment type="induction">
    <text evidence="9">By heat shock.</text>
</comment>
<dbReference type="InterPro" id="IPR014721">
    <property type="entry name" value="Ribsml_uS5_D2-typ_fold_subgr"/>
</dbReference>
<dbReference type="PROSITE" id="PS01046">
    <property type="entry name" value="LON_SER"/>
    <property type="match status" value="1"/>
</dbReference>
<dbReference type="Gene3D" id="3.40.50.300">
    <property type="entry name" value="P-loop containing nucleotide triphosphate hydrolases"/>
    <property type="match status" value="1"/>
</dbReference>
<feature type="domain" description="Lon proteolytic" evidence="14">
    <location>
        <begin position="595"/>
        <end position="776"/>
    </location>
</feature>
<evidence type="ECO:0000313" key="16">
    <source>
        <dbReference type="EMBL" id="GIQ62380.1"/>
    </source>
</evidence>
<feature type="coiled-coil region" evidence="13">
    <location>
        <begin position="192"/>
        <end position="229"/>
    </location>
</feature>
<keyword evidence="6 9" id="KW-0720">Serine protease</keyword>
<dbReference type="NCBIfam" id="NF008053">
    <property type="entry name" value="PRK10787.1"/>
    <property type="match status" value="1"/>
</dbReference>
<evidence type="ECO:0000256" key="4">
    <source>
        <dbReference type="ARBA" id="ARBA00022741"/>
    </source>
</evidence>
<dbReference type="EC" id="3.4.21.53" evidence="9 10"/>
<accession>A0ABQ4N2J1</accession>
<gene>
    <name evidence="16" type="primary">lon1</name>
    <name evidence="9" type="synonym">lon</name>
    <name evidence="16" type="ORF">PACILC2_09480</name>
</gene>
<dbReference type="InterPro" id="IPR020568">
    <property type="entry name" value="Ribosomal_Su5_D2-typ_SF"/>
</dbReference>
<dbReference type="InterPro" id="IPR004815">
    <property type="entry name" value="Lon_bac/euk-typ"/>
</dbReference>
<dbReference type="CDD" id="cd19500">
    <property type="entry name" value="RecA-like_Lon"/>
    <property type="match status" value="1"/>
</dbReference>
<name>A0ABQ4N2J1_9BACL</name>
<dbReference type="InterPro" id="IPR003593">
    <property type="entry name" value="AAA+_ATPase"/>
</dbReference>
<dbReference type="PRINTS" id="PR00830">
    <property type="entry name" value="ENDOLAPTASE"/>
</dbReference>
<dbReference type="InterPro" id="IPR003959">
    <property type="entry name" value="ATPase_AAA_core"/>
</dbReference>
<dbReference type="InterPro" id="IPR027065">
    <property type="entry name" value="Lon_Prtase"/>
</dbReference>
<dbReference type="Pfam" id="PF05362">
    <property type="entry name" value="Lon_C"/>
    <property type="match status" value="1"/>
</dbReference>
<dbReference type="Pfam" id="PF22667">
    <property type="entry name" value="Lon_lid"/>
    <property type="match status" value="1"/>
</dbReference>
<evidence type="ECO:0000256" key="7">
    <source>
        <dbReference type="ARBA" id="ARBA00022840"/>
    </source>
</evidence>
<keyword evidence="7 9" id="KW-0067">ATP-binding</keyword>
<dbReference type="InterPro" id="IPR008268">
    <property type="entry name" value="Peptidase_S16_AS"/>
</dbReference>
<dbReference type="InterPro" id="IPR046336">
    <property type="entry name" value="Lon_prtase_N_sf"/>
</dbReference>
<dbReference type="NCBIfam" id="TIGR00763">
    <property type="entry name" value="lon"/>
    <property type="match status" value="1"/>
</dbReference>
<evidence type="ECO:0000256" key="5">
    <source>
        <dbReference type="ARBA" id="ARBA00022801"/>
    </source>
</evidence>
<dbReference type="InterPro" id="IPR008269">
    <property type="entry name" value="Lon_proteolytic"/>
</dbReference>
<dbReference type="Gene3D" id="2.30.130.40">
    <property type="entry name" value="LON domain-like"/>
    <property type="match status" value="1"/>
</dbReference>
<dbReference type="Gene3D" id="1.20.58.1480">
    <property type="match status" value="1"/>
</dbReference>
<dbReference type="InterPro" id="IPR027417">
    <property type="entry name" value="P-loop_NTPase"/>
</dbReference>
<feature type="active site" evidence="9 11">
    <location>
        <position position="725"/>
    </location>
</feature>
<evidence type="ECO:0000256" key="2">
    <source>
        <dbReference type="ARBA" id="ARBA00022490"/>
    </source>
</evidence>
<keyword evidence="5 9" id="KW-0378">Hydrolase</keyword>
<comment type="caution">
    <text evidence="16">The sequence shown here is derived from an EMBL/GenBank/DDBJ whole genome shotgun (WGS) entry which is preliminary data.</text>
</comment>
<keyword evidence="8 9" id="KW-0346">Stress response</keyword>
<dbReference type="InterPro" id="IPR015947">
    <property type="entry name" value="PUA-like_sf"/>
</dbReference>
<keyword evidence="2 9" id="KW-0963">Cytoplasm</keyword>
<evidence type="ECO:0000256" key="13">
    <source>
        <dbReference type="SAM" id="Coils"/>
    </source>
</evidence>
<dbReference type="GO" id="GO:0006508">
    <property type="term" value="P:proteolysis"/>
    <property type="evidence" value="ECO:0007669"/>
    <property type="project" value="UniProtKB-KW"/>
</dbReference>
<sequence>MVPGKGKGKGRRLPLLPLRGLLVYPSMVLHLDVGREKSVRALESAMVDDHMILLCSQSEVNIEEPTREDIYRVGTIAKVRQMLKLPNGTIRVLVEGVVRAEITEYLSNEQFYEVMVKELPEPSVDDPEVDALMRTVLGQFENYIHLSKKVTPETLAAVSDIDEPGRLADVITSHLSLKIKDKQEILETVDVRARLEKLLDILNNEREVLELERKISQRVKKQMEKTQKEYYLREQMKAIQKELGDKEGRAGEVEELRSQLAEAGVPDKVREKIEKEIDRLEKMPSTSAEGGVIRNYIDWLLSLPWTKKTEDDLDLANAERILDEDHYGLEKPKERVLEYLAVQKLVKKLKGPILCFVGPPGVGKTSLARSIAKSLGRQFVRISLGGVRDEAEIRGHRRTYVGAMPGRIIQGMKNAGTVNPVFLLDEIDKMAMDFRGDPASALLEVLDPEQNGTFSDHFIEVPYDLSNVMFVTTANALHNIPRPLLDRMEVLYIPGYTELEKIQIARRYLLPKQKREHGLEDDALRLEDDALLQLIREYTRESGVRNLEQQVAALCRKAAKQLVSAPDSAPIVVDVDQIREWLGPAKFRYGLAEQEDQIGAVTGLAWTEVGGDTLVIEVTVMPGSGKLTLTGKLGDVMKESAQAAFSYTRAKANELSIDPQFHEKYDIHIHIPEGAIPKDGPSAGITIATALISALTGRKVSREVAMTGEITLRGRVLPIGGLKEKALAAHRAGIRKVLLPADNERDLREVPDSIRADMEFVPVSHMDEVIRHALLDGPGIAASGQNAGTTVS</sequence>
<keyword evidence="13" id="KW-0175">Coiled coil</keyword>
<comment type="subcellular location">
    <subcellularLocation>
        <location evidence="1 9 10">Cytoplasm</location>
    </subcellularLocation>
</comment>
<evidence type="ECO:0000256" key="1">
    <source>
        <dbReference type="ARBA" id="ARBA00004496"/>
    </source>
</evidence>
<dbReference type="Proteomes" id="UP000680304">
    <property type="component" value="Unassembled WGS sequence"/>
</dbReference>
<dbReference type="SUPFAM" id="SSF88697">
    <property type="entry name" value="PUA domain-like"/>
    <property type="match status" value="1"/>
</dbReference>
<evidence type="ECO:0000256" key="6">
    <source>
        <dbReference type="ARBA" id="ARBA00022825"/>
    </source>
</evidence>
<dbReference type="RefSeq" id="WP_213527683.1">
    <property type="nucleotide sequence ID" value="NZ_BOVJ01000029.1"/>
</dbReference>
<comment type="subunit">
    <text evidence="9 10">Homohexamer. Organized in a ring with a central cavity.</text>
</comment>
<dbReference type="SMART" id="SM00464">
    <property type="entry name" value="LON"/>
    <property type="match status" value="1"/>
</dbReference>
<evidence type="ECO:0000256" key="11">
    <source>
        <dbReference type="PROSITE-ProRule" id="PRU01122"/>
    </source>
</evidence>
<protein>
    <recommendedName>
        <fullName evidence="9 10">Lon protease</fullName>
        <ecNumber evidence="9 10">3.4.21.53</ecNumber>
    </recommendedName>
    <alternativeName>
        <fullName evidence="9">ATP-dependent protease La</fullName>
    </alternativeName>
</protein>
<evidence type="ECO:0000256" key="10">
    <source>
        <dbReference type="PIRNR" id="PIRNR001174"/>
    </source>
</evidence>
<evidence type="ECO:0000313" key="17">
    <source>
        <dbReference type="Proteomes" id="UP000680304"/>
    </source>
</evidence>
<dbReference type="PIRSF" id="PIRSF001174">
    <property type="entry name" value="Lon_proteas"/>
    <property type="match status" value="1"/>
</dbReference>
<feature type="active site" evidence="9 11">
    <location>
        <position position="682"/>
    </location>
</feature>
<dbReference type="Pfam" id="PF00004">
    <property type="entry name" value="AAA"/>
    <property type="match status" value="1"/>
</dbReference>
<comment type="catalytic activity">
    <reaction evidence="9 10 11">
        <text>Hydrolysis of proteins in presence of ATP.</text>
        <dbReference type="EC" id="3.4.21.53"/>
    </reaction>
</comment>
<dbReference type="Gene3D" id="1.20.5.5270">
    <property type="match status" value="1"/>
</dbReference>
<evidence type="ECO:0000256" key="3">
    <source>
        <dbReference type="ARBA" id="ARBA00022670"/>
    </source>
</evidence>
<dbReference type="PROSITE" id="PS51787">
    <property type="entry name" value="LON_N"/>
    <property type="match status" value="1"/>
</dbReference>
<dbReference type="SMART" id="SM00382">
    <property type="entry name" value="AAA"/>
    <property type="match status" value="1"/>
</dbReference>